<dbReference type="PANTHER" id="PTHR43477:SF1">
    <property type="entry name" value="DIHYDROANTICAPSIN 7-DEHYDROGENASE"/>
    <property type="match status" value="1"/>
</dbReference>
<dbReference type="NCBIfam" id="NF005754">
    <property type="entry name" value="PRK07578.1"/>
    <property type="match status" value="1"/>
</dbReference>
<dbReference type="RefSeq" id="WP_078979972.1">
    <property type="nucleotide sequence ID" value="NZ_MWQN01000002.1"/>
</dbReference>
<comment type="caution">
    <text evidence="3">The sequence shown here is derived from an EMBL/GenBank/DDBJ whole genome shotgun (WGS) entry which is preliminary data.</text>
</comment>
<dbReference type="Gene3D" id="3.40.50.720">
    <property type="entry name" value="NAD(P)-binding Rossmann-like Domain"/>
    <property type="match status" value="1"/>
</dbReference>
<dbReference type="CDD" id="cd11731">
    <property type="entry name" value="Lin1944_like_SDR_c"/>
    <property type="match status" value="1"/>
</dbReference>
<dbReference type="InterPro" id="IPR036291">
    <property type="entry name" value="NAD(P)-bd_dom_sf"/>
</dbReference>
<dbReference type="InterPro" id="IPR002347">
    <property type="entry name" value="SDR_fam"/>
</dbReference>
<dbReference type="InterPro" id="IPR051122">
    <property type="entry name" value="SDR_DHRS6-like"/>
</dbReference>
<dbReference type="EMBL" id="MWQN01000002">
    <property type="protein sequence ID" value="OPC78773.1"/>
    <property type="molecule type" value="Genomic_DNA"/>
</dbReference>
<proteinExistence type="inferred from homology"/>
<dbReference type="STRING" id="159449.B4N89_31990"/>
<dbReference type="Pfam" id="PF13561">
    <property type="entry name" value="adh_short_C2"/>
    <property type="match status" value="1"/>
</dbReference>
<evidence type="ECO:0000313" key="4">
    <source>
        <dbReference type="Proteomes" id="UP000190037"/>
    </source>
</evidence>
<evidence type="ECO:0000313" key="3">
    <source>
        <dbReference type="EMBL" id="OPC78773.1"/>
    </source>
</evidence>
<keyword evidence="4" id="KW-1185">Reference proteome</keyword>
<keyword evidence="2" id="KW-0560">Oxidoreductase</keyword>
<organism evidence="3 4">
    <name type="scientific">Embleya scabrispora</name>
    <dbReference type="NCBI Taxonomy" id="159449"/>
    <lineage>
        <taxon>Bacteria</taxon>
        <taxon>Bacillati</taxon>
        <taxon>Actinomycetota</taxon>
        <taxon>Actinomycetes</taxon>
        <taxon>Kitasatosporales</taxon>
        <taxon>Streptomycetaceae</taxon>
        <taxon>Embleya</taxon>
    </lineage>
</organism>
<comment type="similarity">
    <text evidence="1">Belongs to the short-chain dehydrogenases/reductases (SDR) family.</text>
</comment>
<reference evidence="3 4" key="1">
    <citation type="submission" date="2017-03" db="EMBL/GenBank/DDBJ databases">
        <title>Draft genome sequence of Streptomyces scabrisporus NF3, endophyte isolated from Amphipterygium adstringens.</title>
        <authorList>
            <person name="Vazquez M."/>
            <person name="Ceapa C.D."/>
            <person name="Rodriguez Luna D."/>
            <person name="Sanchez Esquivel S."/>
        </authorList>
    </citation>
    <scope>NUCLEOTIDE SEQUENCE [LARGE SCALE GENOMIC DNA]</scope>
    <source>
        <strain evidence="3 4">NF3</strain>
    </source>
</reference>
<dbReference type="SUPFAM" id="SSF51735">
    <property type="entry name" value="NAD(P)-binding Rossmann-fold domains"/>
    <property type="match status" value="1"/>
</dbReference>
<name>A0A1T3NPC5_9ACTN</name>
<sequence length="201" mass="20847">MKVLVVGATGTLGTAVTTLLATRHDVVTASRTGRTDVVVDITDPASIAAMYAQVGRVDAVACTAGSVPFKEIGELSREDVESAALNKLLGQVELVRRGLDSVADNGSFTLITGILSGEPVRTGSMSSMANGGVDAFVRGAAVELPRGLRINSVSPTVFTESVEVYDATFPGFPPVDVSAAALAYRRSIEGAQTGQTFRVGW</sequence>
<evidence type="ECO:0000256" key="1">
    <source>
        <dbReference type="ARBA" id="ARBA00006484"/>
    </source>
</evidence>
<dbReference type="GO" id="GO:0016491">
    <property type="term" value="F:oxidoreductase activity"/>
    <property type="evidence" value="ECO:0007669"/>
    <property type="project" value="UniProtKB-KW"/>
</dbReference>
<gene>
    <name evidence="3" type="ORF">B4N89_31990</name>
</gene>
<dbReference type="PANTHER" id="PTHR43477">
    <property type="entry name" value="DIHYDROANTICAPSIN 7-DEHYDROGENASE"/>
    <property type="match status" value="1"/>
</dbReference>
<accession>A0A1T3NPC5</accession>
<dbReference type="Proteomes" id="UP000190037">
    <property type="component" value="Unassembled WGS sequence"/>
</dbReference>
<evidence type="ECO:0000256" key="2">
    <source>
        <dbReference type="ARBA" id="ARBA00023002"/>
    </source>
</evidence>
<dbReference type="AlphaFoldDB" id="A0A1T3NPC5"/>
<dbReference type="PRINTS" id="PR00081">
    <property type="entry name" value="GDHRDH"/>
</dbReference>
<dbReference type="OrthoDB" id="9787486at2"/>
<protein>
    <submittedName>
        <fullName evidence="3">Short chain dehydrogenase</fullName>
    </submittedName>
</protein>